<evidence type="ECO:0000259" key="5">
    <source>
        <dbReference type="Pfam" id="PF07992"/>
    </source>
</evidence>
<dbReference type="PRINTS" id="PR00411">
    <property type="entry name" value="PNDRDTASEI"/>
</dbReference>
<comment type="cofactor">
    <cofactor evidence="1">
        <name>FAD</name>
        <dbReference type="ChEBI" id="CHEBI:57692"/>
    </cofactor>
</comment>
<dbReference type="PANTHER" id="PTHR43557:SF2">
    <property type="entry name" value="RIESKE DOMAIN-CONTAINING PROTEIN-RELATED"/>
    <property type="match status" value="1"/>
</dbReference>
<gene>
    <name evidence="7" type="ORF">Rhow_009028</name>
</gene>
<dbReference type="SUPFAM" id="SSF51905">
    <property type="entry name" value="FAD/NAD(P)-binding domain"/>
    <property type="match status" value="2"/>
</dbReference>
<dbReference type="PRINTS" id="PR00368">
    <property type="entry name" value="FADPNR"/>
</dbReference>
<proteinExistence type="predicted"/>
<keyword evidence="3" id="KW-0274">FAD</keyword>
<sequence length="405" mass="42657">MDTIVVAGASAAGLSAARQLRKSGFAGSIQLVDEEPHGPYRRPEVSKGLLNGQVDTNSIAVRWPDELGLEQVFGTRLTALDLQSRELHITSDSGAAVLGFDGLVIATGARARQTPFDTELRGVYTLRTLSDAMAMREDLDHAASVAIVGGGFIGLEVAAVARAMGKSVTVLETSDRPLGRVLGPVFADHIAGIHRERGVELLCEVAVTGLLAGPGNAVAGVALTDGTAVEADVVLVAVGSAPAVDWLASSGLDLTDGVLCDATLAVEGAQDVVAAGDIASWWNPLYGRRMRVEHWTNATEQGAYAARRLLGLHDMNGFVSAPYFWSDQHGMRLQSIGTTIGHDRADIVECAGERLVVAYSREGRLTCVAGINSGTAVQSYRKMVLEGETRDAMRNISDATADIAR</sequence>
<dbReference type="GO" id="GO:0005737">
    <property type="term" value="C:cytoplasm"/>
    <property type="evidence" value="ECO:0007669"/>
    <property type="project" value="TreeGrafter"/>
</dbReference>
<dbReference type="InterPro" id="IPR050446">
    <property type="entry name" value="FAD-oxidoreductase/Apoptosis"/>
</dbReference>
<keyword evidence="4" id="KW-0560">Oxidoreductase</keyword>
<name>A0A402CLU9_RHOWR</name>
<dbReference type="Pfam" id="PF14759">
    <property type="entry name" value="Reductase_C"/>
    <property type="match status" value="1"/>
</dbReference>
<evidence type="ECO:0000256" key="1">
    <source>
        <dbReference type="ARBA" id="ARBA00001974"/>
    </source>
</evidence>
<dbReference type="InterPro" id="IPR036188">
    <property type="entry name" value="FAD/NAD-bd_sf"/>
</dbReference>
<dbReference type="OrthoDB" id="4213189at2"/>
<feature type="domain" description="Reductase C-terminal" evidence="6">
    <location>
        <begin position="323"/>
        <end position="401"/>
    </location>
</feature>
<evidence type="ECO:0000259" key="6">
    <source>
        <dbReference type="Pfam" id="PF14759"/>
    </source>
</evidence>
<dbReference type="RefSeq" id="WP_124396170.1">
    <property type="nucleotide sequence ID" value="NZ_BHYM01000099.1"/>
</dbReference>
<keyword evidence="2" id="KW-0285">Flavoprotein</keyword>
<evidence type="ECO:0000256" key="2">
    <source>
        <dbReference type="ARBA" id="ARBA00022630"/>
    </source>
</evidence>
<dbReference type="AlphaFoldDB" id="A0A402CLU9"/>
<dbReference type="Proteomes" id="UP000287519">
    <property type="component" value="Unassembled WGS sequence"/>
</dbReference>
<comment type="caution">
    <text evidence="7">The sequence shown here is derived from an EMBL/GenBank/DDBJ whole genome shotgun (WGS) entry which is preliminary data.</text>
</comment>
<dbReference type="PANTHER" id="PTHR43557">
    <property type="entry name" value="APOPTOSIS-INDUCING FACTOR 1"/>
    <property type="match status" value="1"/>
</dbReference>
<dbReference type="Pfam" id="PF07992">
    <property type="entry name" value="Pyr_redox_2"/>
    <property type="match status" value="1"/>
</dbReference>
<organism evidence="7 8">
    <name type="scientific">Rhodococcus wratislaviensis</name>
    <name type="common">Tsukamurella wratislaviensis</name>
    <dbReference type="NCBI Taxonomy" id="44752"/>
    <lineage>
        <taxon>Bacteria</taxon>
        <taxon>Bacillati</taxon>
        <taxon>Actinomycetota</taxon>
        <taxon>Actinomycetes</taxon>
        <taxon>Mycobacteriales</taxon>
        <taxon>Nocardiaceae</taxon>
        <taxon>Rhodococcus</taxon>
    </lineage>
</organism>
<dbReference type="InterPro" id="IPR028202">
    <property type="entry name" value="Reductase_C"/>
</dbReference>
<dbReference type="SUPFAM" id="SSF55424">
    <property type="entry name" value="FAD/NAD-linked reductases, dimerisation (C-terminal) domain"/>
    <property type="match status" value="1"/>
</dbReference>
<accession>A0A402CLU9</accession>
<evidence type="ECO:0000256" key="4">
    <source>
        <dbReference type="ARBA" id="ARBA00023002"/>
    </source>
</evidence>
<evidence type="ECO:0000313" key="7">
    <source>
        <dbReference type="EMBL" id="GCE44607.1"/>
    </source>
</evidence>
<dbReference type="Gene3D" id="3.30.390.30">
    <property type="match status" value="1"/>
</dbReference>
<reference evidence="7 8" key="1">
    <citation type="submission" date="2018-11" db="EMBL/GenBank/DDBJ databases">
        <title>Microbial catabolism of amino acid.</title>
        <authorList>
            <person name="Hibi M."/>
            <person name="Ogawa J."/>
        </authorList>
    </citation>
    <scope>NUCLEOTIDE SEQUENCE [LARGE SCALE GENOMIC DNA]</scope>
    <source>
        <strain evidence="7 8">C31-06</strain>
    </source>
</reference>
<dbReference type="InterPro" id="IPR016156">
    <property type="entry name" value="FAD/NAD-linked_Rdtase_dimer_sf"/>
</dbReference>
<feature type="domain" description="FAD/NAD(P)-binding" evidence="5">
    <location>
        <begin position="3"/>
        <end position="302"/>
    </location>
</feature>
<dbReference type="InterPro" id="IPR023753">
    <property type="entry name" value="FAD/NAD-binding_dom"/>
</dbReference>
<keyword evidence="8" id="KW-1185">Reference proteome</keyword>
<protein>
    <submittedName>
        <fullName evidence="7">Ferredoxin reductase</fullName>
    </submittedName>
</protein>
<dbReference type="EMBL" id="BHYM01000099">
    <property type="protein sequence ID" value="GCE44607.1"/>
    <property type="molecule type" value="Genomic_DNA"/>
</dbReference>
<evidence type="ECO:0000313" key="8">
    <source>
        <dbReference type="Proteomes" id="UP000287519"/>
    </source>
</evidence>
<dbReference type="GO" id="GO:0016651">
    <property type="term" value="F:oxidoreductase activity, acting on NAD(P)H"/>
    <property type="evidence" value="ECO:0007669"/>
    <property type="project" value="TreeGrafter"/>
</dbReference>
<dbReference type="Gene3D" id="3.50.50.60">
    <property type="entry name" value="FAD/NAD(P)-binding domain"/>
    <property type="match status" value="2"/>
</dbReference>
<evidence type="ECO:0000256" key="3">
    <source>
        <dbReference type="ARBA" id="ARBA00022827"/>
    </source>
</evidence>